<dbReference type="EMBL" id="PKIZ01000001">
    <property type="protein sequence ID" value="PKZ42900.1"/>
    <property type="molecule type" value="Genomic_DNA"/>
</dbReference>
<dbReference type="Gene3D" id="3.40.50.150">
    <property type="entry name" value="Vaccinia Virus protein VP39"/>
    <property type="match status" value="1"/>
</dbReference>
<dbReference type="SUPFAM" id="SSF53335">
    <property type="entry name" value="S-adenosyl-L-methionine-dependent methyltransferases"/>
    <property type="match status" value="1"/>
</dbReference>
<dbReference type="OrthoDB" id="9801363at2"/>
<dbReference type="InterPro" id="IPR041698">
    <property type="entry name" value="Methyltransf_25"/>
</dbReference>
<reference evidence="2 3" key="1">
    <citation type="submission" date="2017-12" db="EMBL/GenBank/DDBJ databases">
        <title>Phylogenetic diversity of female urinary microbiome.</title>
        <authorList>
            <person name="Thomas-White K."/>
            <person name="Wolfe A.J."/>
        </authorList>
    </citation>
    <scope>NUCLEOTIDE SEQUENCE [LARGE SCALE GENOMIC DNA]</scope>
    <source>
        <strain evidence="2 3">UMB1298</strain>
    </source>
</reference>
<protein>
    <recommendedName>
        <fullName evidence="1">Methyltransferase domain-containing protein</fullName>
    </recommendedName>
</protein>
<name>A0A2I1PE54_9MICO</name>
<comment type="caution">
    <text evidence="2">The sequence shown here is derived from an EMBL/GenBank/DDBJ whole genome shotgun (WGS) entry which is preliminary data.</text>
</comment>
<dbReference type="Pfam" id="PF13649">
    <property type="entry name" value="Methyltransf_25"/>
    <property type="match status" value="1"/>
</dbReference>
<dbReference type="RefSeq" id="WP_101848996.1">
    <property type="nucleotide sequence ID" value="NZ_PKIZ01000001.1"/>
</dbReference>
<dbReference type="CDD" id="cd02440">
    <property type="entry name" value="AdoMet_MTases"/>
    <property type="match status" value="1"/>
</dbReference>
<dbReference type="InterPro" id="IPR029063">
    <property type="entry name" value="SAM-dependent_MTases_sf"/>
</dbReference>
<dbReference type="Proteomes" id="UP000234206">
    <property type="component" value="Unassembled WGS sequence"/>
</dbReference>
<gene>
    <name evidence="2" type="ORF">CYJ76_00825</name>
</gene>
<dbReference type="AlphaFoldDB" id="A0A2I1PE54"/>
<evidence type="ECO:0000313" key="3">
    <source>
        <dbReference type="Proteomes" id="UP000234206"/>
    </source>
</evidence>
<accession>A0A2I1PE54</accession>
<evidence type="ECO:0000313" key="2">
    <source>
        <dbReference type="EMBL" id="PKZ42900.1"/>
    </source>
</evidence>
<evidence type="ECO:0000259" key="1">
    <source>
        <dbReference type="Pfam" id="PF13649"/>
    </source>
</evidence>
<keyword evidence="3" id="KW-1185">Reference proteome</keyword>
<feature type="domain" description="Methyltransferase" evidence="1">
    <location>
        <begin position="43"/>
        <end position="141"/>
    </location>
</feature>
<organism evidence="2 3">
    <name type="scientific">Kytococcus schroeteri</name>
    <dbReference type="NCBI Taxonomy" id="138300"/>
    <lineage>
        <taxon>Bacteria</taxon>
        <taxon>Bacillati</taxon>
        <taxon>Actinomycetota</taxon>
        <taxon>Actinomycetes</taxon>
        <taxon>Micrococcales</taxon>
        <taxon>Kytococcaceae</taxon>
        <taxon>Kytococcus</taxon>
    </lineage>
</organism>
<sequence length="254" mass="27549">MRHTDPYDAIAVGAQFYELNHGAQVRHRVESLLPHISPPRVGVLDVGAASGTPTLAMARTWPGVPVHAVEPSRSMRIALLTRIAEEGDLQRQVTVHPVAAHELTRTGFVDLVTAFWALGMVEPDHWEATLNALVGALVPGGALLTESSLGEAEEDAAAVQDYRGSTRLGEHTIEHGGHVETAPDGSGYGVFTYRWLDADGHLLYEDHDHYEHRPGHARPDLAGSLEARGMVAERELDDPAAPGARLTLWRRPAT</sequence>
<proteinExistence type="predicted"/>